<evidence type="ECO:0000256" key="2">
    <source>
        <dbReference type="ARBA" id="ARBA00022692"/>
    </source>
</evidence>
<evidence type="ECO:0000259" key="7">
    <source>
        <dbReference type="Pfam" id="PF20684"/>
    </source>
</evidence>
<feature type="transmembrane region" description="Helical" evidence="6">
    <location>
        <begin position="143"/>
        <end position="163"/>
    </location>
</feature>
<feature type="domain" description="Rhodopsin" evidence="7">
    <location>
        <begin position="36"/>
        <end position="287"/>
    </location>
</feature>
<organism evidence="8 9">
    <name type="scientific">Penicillium vulpinum</name>
    <dbReference type="NCBI Taxonomy" id="29845"/>
    <lineage>
        <taxon>Eukaryota</taxon>
        <taxon>Fungi</taxon>
        <taxon>Dikarya</taxon>
        <taxon>Ascomycota</taxon>
        <taxon>Pezizomycotina</taxon>
        <taxon>Eurotiomycetes</taxon>
        <taxon>Eurotiomycetidae</taxon>
        <taxon>Eurotiales</taxon>
        <taxon>Aspergillaceae</taxon>
        <taxon>Penicillium</taxon>
    </lineage>
</organism>
<dbReference type="EMBL" id="MDYP01000015">
    <property type="protein sequence ID" value="OQE07032.1"/>
    <property type="molecule type" value="Genomic_DNA"/>
</dbReference>
<dbReference type="InterPro" id="IPR052337">
    <property type="entry name" value="SAT4-like"/>
</dbReference>
<evidence type="ECO:0000313" key="9">
    <source>
        <dbReference type="Proteomes" id="UP000191518"/>
    </source>
</evidence>
<dbReference type="GO" id="GO:0016020">
    <property type="term" value="C:membrane"/>
    <property type="evidence" value="ECO:0007669"/>
    <property type="project" value="UniProtKB-SubCell"/>
</dbReference>
<dbReference type="AlphaFoldDB" id="A0A1V6RZ08"/>
<dbReference type="Proteomes" id="UP000191518">
    <property type="component" value="Unassembled WGS sequence"/>
</dbReference>
<sequence>MDLTPPTGIDLDASHQSELYTKYSATYGLAVIAVALRLLCRLRISKVRLWWDDYIMCVALVQSIPSTHCTRAFATGNFIDMILWVNRGVGTHIYPLGLTGVSHFYINLFVCEILYTLSLCFTKYSILLFFWRIFNLTNIRIPIYIIASLITGWGLGIILTTIFQCVPVQGLWDFSITAHCGVNINDFFIGNAVPNIITDWALLILPLPYVWKIQQNTTQKIALCGAFAMGGFICIISIIRLVVMLDSYKTPSVDVTWVFIGPSTWTAVEANIGIVSACLPSLGPLIKLITRKASLEETNDDTYKLSNWYGRSLVSAKSGDRLEYNVHMAGIGVRTSVDVETYQQYHDNMFEV</sequence>
<dbReference type="Pfam" id="PF20684">
    <property type="entry name" value="Fung_rhodopsin"/>
    <property type="match status" value="1"/>
</dbReference>
<dbReference type="STRING" id="29845.A0A1V6RZ08"/>
<evidence type="ECO:0000256" key="5">
    <source>
        <dbReference type="ARBA" id="ARBA00038359"/>
    </source>
</evidence>
<feature type="transmembrane region" description="Helical" evidence="6">
    <location>
        <begin position="104"/>
        <end position="131"/>
    </location>
</feature>
<evidence type="ECO:0000256" key="4">
    <source>
        <dbReference type="ARBA" id="ARBA00023136"/>
    </source>
</evidence>
<gene>
    <name evidence="8" type="ORF">PENVUL_c015G01831</name>
</gene>
<dbReference type="InterPro" id="IPR049326">
    <property type="entry name" value="Rhodopsin_dom_fungi"/>
</dbReference>
<comment type="subcellular location">
    <subcellularLocation>
        <location evidence="1">Membrane</location>
        <topology evidence="1">Multi-pass membrane protein</topology>
    </subcellularLocation>
</comment>
<accession>A0A1V6RZ08</accession>
<keyword evidence="9" id="KW-1185">Reference proteome</keyword>
<feature type="transmembrane region" description="Helical" evidence="6">
    <location>
        <begin position="265"/>
        <end position="286"/>
    </location>
</feature>
<keyword evidence="3 6" id="KW-1133">Transmembrane helix</keyword>
<keyword evidence="2 6" id="KW-0812">Transmembrane</keyword>
<evidence type="ECO:0000256" key="3">
    <source>
        <dbReference type="ARBA" id="ARBA00022989"/>
    </source>
</evidence>
<proteinExistence type="inferred from homology"/>
<name>A0A1V6RZ08_9EURO</name>
<evidence type="ECO:0000313" key="8">
    <source>
        <dbReference type="EMBL" id="OQE07032.1"/>
    </source>
</evidence>
<feature type="transmembrane region" description="Helical" evidence="6">
    <location>
        <begin position="223"/>
        <end position="245"/>
    </location>
</feature>
<feature type="transmembrane region" description="Helical" evidence="6">
    <location>
        <begin position="20"/>
        <end position="39"/>
    </location>
</feature>
<dbReference type="PANTHER" id="PTHR33048">
    <property type="entry name" value="PTH11-LIKE INTEGRAL MEMBRANE PROTEIN (AFU_ORTHOLOGUE AFUA_5G11245)"/>
    <property type="match status" value="1"/>
</dbReference>
<comment type="caution">
    <text evidence="8">The sequence shown here is derived from an EMBL/GenBank/DDBJ whole genome shotgun (WGS) entry which is preliminary data.</text>
</comment>
<reference evidence="9" key="1">
    <citation type="journal article" date="2017" name="Nat. Microbiol.">
        <title>Global analysis of biosynthetic gene clusters reveals vast potential of secondary metabolite production in Penicillium species.</title>
        <authorList>
            <person name="Nielsen J.C."/>
            <person name="Grijseels S."/>
            <person name="Prigent S."/>
            <person name="Ji B."/>
            <person name="Dainat J."/>
            <person name="Nielsen K.F."/>
            <person name="Frisvad J.C."/>
            <person name="Workman M."/>
            <person name="Nielsen J."/>
        </authorList>
    </citation>
    <scope>NUCLEOTIDE SEQUENCE [LARGE SCALE GENOMIC DNA]</scope>
    <source>
        <strain evidence="9">IBT 29486</strain>
    </source>
</reference>
<feature type="transmembrane region" description="Helical" evidence="6">
    <location>
        <begin position="192"/>
        <end position="211"/>
    </location>
</feature>
<evidence type="ECO:0000256" key="1">
    <source>
        <dbReference type="ARBA" id="ARBA00004141"/>
    </source>
</evidence>
<comment type="similarity">
    <text evidence="5">Belongs to the SAT4 family.</text>
</comment>
<keyword evidence="4 6" id="KW-0472">Membrane</keyword>
<protein>
    <recommendedName>
        <fullName evidence="7">Rhodopsin domain-containing protein</fullName>
    </recommendedName>
</protein>
<dbReference type="PANTHER" id="PTHR33048:SF47">
    <property type="entry name" value="INTEGRAL MEMBRANE PROTEIN-RELATED"/>
    <property type="match status" value="1"/>
</dbReference>
<evidence type="ECO:0000256" key="6">
    <source>
        <dbReference type="SAM" id="Phobius"/>
    </source>
</evidence>